<evidence type="ECO:0000259" key="10">
    <source>
        <dbReference type="PROSITE" id="PS50963"/>
    </source>
</evidence>
<feature type="domain" description="Link" evidence="10">
    <location>
        <begin position="59"/>
        <end position="153"/>
    </location>
</feature>
<dbReference type="SMART" id="SM00445">
    <property type="entry name" value="LINK"/>
    <property type="match status" value="2"/>
</dbReference>
<dbReference type="GO" id="GO:0010001">
    <property type="term" value="P:glial cell differentiation"/>
    <property type="evidence" value="ECO:0007669"/>
    <property type="project" value="TreeGrafter"/>
</dbReference>
<dbReference type="GO" id="GO:0001501">
    <property type="term" value="P:skeletal system development"/>
    <property type="evidence" value="ECO:0007669"/>
    <property type="project" value="TreeGrafter"/>
</dbReference>
<reference evidence="11" key="1">
    <citation type="submission" date="2023-09" db="UniProtKB">
        <authorList>
            <consortium name="Ensembl"/>
        </authorList>
    </citation>
    <scope>IDENTIFICATION</scope>
</reference>
<evidence type="ECO:0000256" key="7">
    <source>
        <dbReference type="ARBA" id="ARBA00023319"/>
    </source>
</evidence>
<evidence type="ECO:0000256" key="3">
    <source>
        <dbReference type="ARBA" id="ARBA00022530"/>
    </source>
</evidence>
<evidence type="ECO:0000256" key="9">
    <source>
        <dbReference type="PROSITE-ProRule" id="PRU00323"/>
    </source>
</evidence>
<keyword evidence="4" id="KW-0677">Repeat</keyword>
<dbReference type="SUPFAM" id="SSF56436">
    <property type="entry name" value="C-type lectin-like"/>
    <property type="match status" value="2"/>
</dbReference>
<dbReference type="STRING" id="144197.ENSSPAP00000026084"/>
<evidence type="ECO:0000256" key="6">
    <source>
        <dbReference type="ARBA" id="ARBA00023290"/>
    </source>
</evidence>
<dbReference type="InterPro" id="IPR016186">
    <property type="entry name" value="C-type_lectin-like/link_sf"/>
</dbReference>
<dbReference type="Ensembl" id="ENSSPAT00000026512.1">
    <property type="protein sequence ID" value="ENSSPAP00000026084.1"/>
    <property type="gene ID" value="ENSSPAG00000019659.1"/>
</dbReference>
<dbReference type="PANTHER" id="PTHR22804:SF54">
    <property type="match status" value="1"/>
</dbReference>
<dbReference type="GO" id="GO:0045202">
    <property type="term" value="C:synapse"/>
    <property type="evidence" value="ECO:0007669"/>
    <property type="project" value="TreeGrafter"/>
</dbReference>
<keyword evidence="6" id="KW-0373">Hyaluronic acid</keyword>
<evidence type="ECO:0000256" key="1">
    <source>
        <dbReference type="ARBA" id="ARBA00004498"/>
    </source>
</evidence>
<dbReference type="PROSITE" id="PS50963">
    <property type="entry name" value="LINK_2"/>
    <property type="match status" value="2"/>
</dbReference>
<dbReference type="PRINTS" id="PR01265">
    <property type="entry name" value="LINKMODULE"/>
</dbReference>
<name>A0A3B5B7L1_9TELE</name>
<evidence type="ECO:0000256" key="4">
    <source>
        <dbReference type="ARBA" id="ARBA00022737"/>
    </source>
</evidence>
<comment type="caution">
    <text evidence="9">Lacks conserved residue(s) required for the propagation of feature annotation.</text>
</comment>
<evidence type="ECO:0000313" key="11">
    <source>
        <dbReference type="Ensembl" id="ENSSPAP00000026084.1"/>
    </source>
</evidence>
<protein>
    <submittedName>
        <fullName evidence="11">Hyaluronan and proteoglycan link protein 3-like</fullName>
    </submittedName>
</protein>
<evidence type="ECO:0000256" key="8">
    <source>
        <dbReference type="ARBA" id="ARBA00038272"/>
    </source>
</evidence>
<dbReference type="FunFam" id="3.10.100.10:FF:000002">
    <property type="entry name" value="Hyaluronan proteoglycan link protein 1"/>
    <property type="match status" value="1"/>
</dbReference>
<keyword evidence="3" id="KW-0272">Extracellular matrix</keyword>
<keyword evidence="7" id="KW-0393">Immunoglobulin domain</keyword>
<dbReference type="PANTHER" id="PTHR22804">
    <property type="entry name" value="AGGRECAN/VERSICAN PROTEOGLYCAN"/>
    <property type="match status" value="1"/>
</dbReference>
<dbReference type="GO" id="GO:0005615">
    <property type="term" value="C:extracellular space"/>
    <property type="evidence" value="ECO:0007669"/>
    <property type="project" value="TreeGrafter"/>
</dbReference>
<sequence>KFIRVTSLRNHKVTAPQIRAHINSSQSLSSRQISTSTVQRRCDGVMYILMSHDLLHPGVVFPYQHPRGRYQLSFMEAKQACEEQDSTLATPEQLIQAWKEGLDCCNAGWLADGTVRFPINQPRVTCGGPNLLPGVRSYGSKDKKRLYDGFCFSSALKGKVYSFQPKGKMNQTEAQQACQSDGAQIATVGQLYAAWWLAGLNGCKAGWLADGSVRRLITLPSRKCGSSKPGIRSLGFPPPERKYGVYCYKLDD</sequence>
<dbReference type="InterPro" id="IPR000538">
    <property type="entry name" value="Link_dom"/>
</dbReference>
<dbReference type="GO" id="GO:0005540">
    <property type="term" value="F:hyaluronic acid binding"/>
    <property type="evidence" value="ECO:0007669"/>
    <property type="project" value="UniProtKB-KW"/>
</dbReference>
<accession>A0A3B5B7L1</accession>
<feature type="domain" description="Link" evidence="10">
    <location>
        <begin position="158"/>
        <end position="249"/>
    </location>
</feature>
<evidence type="ECO:0000256" key="2">
    <source>
        <dbReference type="ARBA" id="ARBA00022525"/>
    </source>
</evidence>
<dbReference type="GO" id="GO:0007417">
    <property type="term" value="P:central nervous system development"/>
    <property type="evidence" value="ECO:0007669"/>
    <property type="project" value="TreeGrafter"/>
</dbReference>
<feature type="disulfide bond" evidence="9">
    <location>
        <begin position="203"/>
        <end position="224"/>
    </location>
</feature>
<keyword evidence="5 9" id="KW-1015">Disulfide bond</keyword>
<proteinExistence type="inferred from homology"/>
<dbReference type="GeneTree" id="ENSGT00940000159628"/>
<dbReference type="Pfam" id="PF00193">
    <property type="entry name" value="Xlink"/>
    <property type="match status" value="2"/>
</dbReference>
<keyword evidence="2" id="KW-0964">Secreted</keyword>
<feature type="disulfide bond" evidence="9">
    <location>
        <begin position="105"/>
        <end position="126"/>
    </location>
</feature>
<dbReference type="GO" id="GO:0072534">
    <property type="term" value="C:perineuronal net"/>
    <property type="evidence" value="ECO:0007669"/>
    <property type="project" value="TreeGrafter"/>
</dbReference>
<feature type="disulfide bond" evidence="9">
    <location>
        <begin position="178"/>
        <end position="247"/>
    </location>
</feature>
<dbReference type="GO" id="GO:0007155">
    <property type="term" value="P:cell adhesion"/>
    <property type="evidence" value="ECO:0007669"/>
    <property type="project" value="InterPro"/>
</dbReference>
<dbReference type="GO" id="GO:0002052">
    <property type="term" value="P:positive regulation of neuroblast proliferation"/>
    <property type="evidence" value="ECO:0007669"/>
    <property type="project" value="TreeGrafter"/>
</dbReference>
<dbReference type="AlphaFoldDB" id="A0A3B5B7L1"/>
<organism evidence="11">
    <name type="scientific">Stegastes partitus</name>
    <name type="common">bicolor damselfish</name>
    <dbReference type="NCBI Taxonomy" id="144197"/>
    <lineage>
        <taxon>Eukaryota</taxon>
        <taxon>Metazoa</taxon>
        <taxon>Chordata</taxon>
        <taxon>Craniata</taxon>
        <taxon>Vertebrata</taxon>
        <taxon>Euteleostomi</taxon>
        <taxon>Actinopterygii</taxon>
        <taxon>Neopterygii</taxon>
        <taxon>Teleostei</taxon>
        <taxon>Neoteleostei</taxon>
        <taxon>Acanthomorphata</taxon>
        <taxon>Ovalentaria</taxon>
        <taxon>Pomacentridae</taxon>
        <taxon>Stegastes</taxon>
    </lineage>
</organism>
<dbReference type="InterPro" id="IPR050691">
    <property type="entry name" value="Hyaluronan_bind_Proteoglycan"/>
</dbReference>
<dbReference type="Gene3D" id="3.10.100.10">
    <property type="entry name" value="Mannose-Binding Protein A, subunit A"/>
    <property type="match status" value="2"/>
</dbReference>
<gene>
    <name evidence="11" type="primary">HAPLN3</name>
</gene>
<comment type="similarity">
    <text evidence="8">Belongs to the HAPLN family.</text>
</comment>
<comment type="subcellular location">
    <subcellularLocation>
        <location evidence="1">Secreted</location>
        <location evidence="1">Extracellular space</location>
        <location evidence="1">Extracellular matrix</location>
    </subcellularLocation>
</comment>
<evidence type="ECO:0000256" key="5">
    <source>
        <dbReference type="ARBA" id="ARBA00023157"/>
    </source>
</evidence>
<dbReference type="PROSITE" id="PS01241">
    <property type="entry name" value="LINK_1"/>
    <property type="match status" value="1"/>
</dbReference>
<dbReference type="FunFam" id="3.10.100.10:FF:000001">
    <property type="entry name" value="Hyaluronan proteoglycan link protein 1"/>
    <property type="match status" value="1"/>
</dbReference>
<dbReference type="InterPro" id="IPR016187">
    <property type="entry name" value="CTDL_fold"/>
</dbReference>